<dbReference type="Proteomes" id="UP000249725">
    <property type="component" value="Unassembled WGS sequence"/>
</dbReference>
<dbReference type="Gene3D" id="3.40.50.2000">
    <property type="entry name" value="Glycogen Phosphorylase B"/>
    <property type="match status" value="1"/>
</dbReference>
<gene>
    <name evidence="1" type="ORF">DJ018_16100</name>
</gene>
<dbReference type="RefSeq" id="WP_111515992.1">
    <property type="nucleotide sequence ID" value="NZ_QFYR01000004.1"/>
</dbReference>
<evidence type="ECO:0008006" key="3">
    <source>
        <dbReference type="Google" id="ProtNLM"/>
    </source>
</evidence>
<accession>A0A328AAK2</accession>
<dbReference type="AlphaFoldDB" id="A0A328AAK2"/>
<comment type="caution">
    <text evidence="1">The sequence shown here is derived from an EMBL/GenBank/DDBJ whole genome shotgun (WGS) entry which is preliminary data.</text>
</comment>
<dbReference type="OrthoDB" id="9768937at2"/>
<protein>
    <recommendedName>
        <fullName evidence="3">Glycosyltransferase family 1 protein</fullName>
    </recommendedName>
</protein>
<evidence type="ECO:0000313" key="1">
    <source>
        <dbReference type="EMBL" id="RAK51457.1"/>
    </source>
</evidence>
<name>A0A328AAK2_9CAUL</name>
<dbReference type="Pfam" id="PF13692">
    <property type="entry name" value="Glyco_trans_1_4"/>
    <property type="match status" value="1"/>
</dbReference>
<evidence type="ECO:0000313" key="2">
    <source>
        <dbReference type="Proteomes" id="UP000249725"/>
    </source>
</evidence>
<keyword evidence="2" id="KW-1185">Reference proteome</keyword>
<dbReference type="InterPro" id="IPR050194">
    <property type="entry name" value="Glycosyltransferase_grp1"/>
</dbReference>
<sequence length="424" mass="46916">MSELRASQATTRRPGPELNVCLFNSDDPRGGKIGGTSTYVRDFITYCPADLRLLVVAPDEIGDLQPGTVNRVTFRGRAIDFLPLYRAPTAYNDYPDSIAGSETFRFARALLRHWPRLRSVLQAGRYSVEIRRVELSPIAWSLGRPFIQMVHVWGRKDQPMSSILGRHTALRGLLEAFAATTAARFFSVNPQMTAMYRRAFPWAARKMATLTTWADPATYRPAPFDLSDDRIRLAYVGRADRFKRLDLLFDVVAELSRIAPAPVELHYVGDGDLPSIPGYERVAPLVVDHGVLRPAEIAAVWGKAHIGLLTSEFEGMPRALLEALSCGRPVAALHLPQLEAVISPGVSGALVARSPDQAQDMAAAVLQLYAAIRGGRIDPARVAASMEAFRPEPLLGEVYAAHRRLHRPRAAQRELDGWRKRAPA</sequence>
<dbReference type="GO" id="GO:0016757">
    <property type="term" value="F:glycosyltransferase activity"/>
    <property type="evidence" value="ECO:0007669"/>
    <property type="project" value="TreeGrafter"/>
</dbReference>
<reference evidence="2" key="1">
    <citation type="submission" date="2018-05" db="EMBL/GenBank/DDBJ databases">
        <authorList>
            <person name="Li X."/>
        </authorList>
    </citation>
    <scope>NUCLEOTIDE SEQUENCE [LARGE SCALE GENOMIC DNA]</scope>
    <source>
        <strain evidence="2">YIM 73061</strain>
    </source>
</reference>
<dbReference type="PANTHER" id="PTHR45947:SF3">
    <property type="entry name" value="SULFOQUINOVOSYL TRANSFERASE SQD2"/>
    <property type="match status" value="1"/>
</dbReference>
<proteinExistence type="predicted"/>
<dbReference type="EMBL" id="QFYR01000004">
    <property type="protein sequence ID" value="RAK51457.1"/>
    <property type="molecule type" value="Genomic_DNA"/>
</dbReference>
<dbReference type="PANTHER" id="PTHR45947">
    <property type="entry name" value="SULFOQUINOVOSYL TRANSFERASE SQD2"/>
    <property type="match status" value="1"/>
</dbReference>
<dbReference type="SUPFAM" id="SSF53756">
    <property type="entry name" value="UDP-Glycosyltransferase/glycogen phosphorylase"/>
    <property type="match status" value="1"/>
</dbReference>
<organism evidence="1 2">
    <name type="scientific">Phenylobacterium deserti</name>
    <dbReference type="NCBI Taxonomy" id="1914756"/>
    <lineage>
        <taxon>Bacteria</taxon>
        <taxon>Pseudomonadati</taxon>
        <taxon>Pseudomonadota</taxon>
        <taxon>Alphaproteobacteria</taxon>
        <taxon>Caulobacterales</taxon>
        <taxon>Caulobacteraceae</taxon>
        <taxon>Phenylobacterium</taxon>
    </lineage>
</organism>